<reference evidence="3 4" key="1">
    <citation type="submission" date="2019-04" db="EMBL/GenBank/DDBJ databases">
        <title>Azoarcus rhizosphaerae sp. nov. isolated from rhizosphere of Ficus religiosa.</title>
        <authorList>
            <person name="Lin S.-Y."/>
            <person name="Hameed A."/>
            <person name="Hsu Y.-H."/>
            <person name="Young C.-C."/>
        </authorList>
    </citation>
    <scope>NUCLEOTIDE SEQUENCE [LARGE SCALE GENOMIC DNA]</scope>
    <source>
        <strain evidence="3 4">CC-YHH848</strain>
    </source>
</reference>
<comment type="similarity">
    <text evidence="1">Belongs to the HupH/HyaF family.</text>
</comment>
<dbReference type="RefSeq" id="WP_136383224.1">
    <property type="nucleotide sequence ID" value="NZ_SSOD01000001.1"/>
</dbReference>
<accession>A0A4S4B348</accession>
<sequence>MKAFPIPVVSLDAVSALVGPGSQAAADEGFDWLPLPSGMGTFDPPPLPETANPAATAAAIAVLEDALADLRGWVFGTGTNPAYDLAPMPPDALAVINEALGQGEVSAIVRGTPGTPGEIHVQETVFAGLWRVQTLDADGRLAADVLEAGPIPAAVPTAAAAPQREAGHPLPPLIAGIMNAQPVVHELIAAAHAHRPGDPAHVVNLSLLPMTPADLAWLSAALGTGRAVILSRGYGNCRIAATALPATWRVQYFNNDDRLILDTVEVTAIPDVALAAAEDFADSLLRLDEWVATLRKGLADGAGDV</sequence>
<name>A0A4S4B348_9RHOO</name>
<proteinExistence type="inferred from homology"/>
<evidence type="ECO:0000313" key="3">
    <source>
        <dbReference type="EMBL" id="THF65331.1"/>
    </source>
</evidence>
<dbReference type="InterPro" id="IPR006894">
    <property type="entry name" value="HupH_Hydgase_express_prot_C"/>
</dbReference>
<dbReference type="Gene3D" id="3.30.1370.140">
    <property type="entry name" value="HupH hydrogenase expression protein, C-terminal domain"/>
    <property type="match status" value="2"/>
</dbReference>
<gene>
    <name evidence="3" type="ORF">E6O51_01645</name>
</gene>
<evidence type="ECO:0000259" key="2">
    <source>
        <dbReference type="Pfam" id="PF04809"/>
    </source>
</evidence>
<protein>
    <submittedName>
        <fullName evidence="3">Hydrogenase expression/formation protein</fullName>
    </submittedName>
</protein>
<comment type="caution">
    <text evidence="3">The sequence shown here is derived from an EMBL/GenBank/DDBJ whole genome shotgun (WGS) entry which is preliminary data.</text>
</comment>
<dbReference type="Proteomes" id="UP000307956">
    <property type="component" value="Unassembled WGS sequence"/>
</dbReference>
<organism evidence="3 4">
    <name type="scientific">Pseudothauera rhizosphaerae</name>
    <dbReference type="NCBI Taxonomy" id="2565932"/>
    <lineage>
        <taxon>Bacteria</taxon>
        <taxon>Pseudomonadati</taxon>
        <taxon>Pseudomonadota</taxon>
        <taxon>Betaproteobacteria</taxon>
        <taxon>Rhodocyclales</taxon>
        <taxon>Zoogloeaceae</taxon>
        <taxon>Pseudothauera</taxon>
    </lineage>
</organism>
<evidence type="ECO:0000256" key="1">
    <source>
        <dbReference type="ARBA" id="ARBA00010832"/>
    </source>
</evidence>
<keyword evidence="4" id="KW-1185">Reference proteome</keyword>
<dbReference type="OrthoDB" id="6560677at2"/>
<dbReference type="EMBL" id="SSOD01000001">
    <property type="protein sequence ID" value="THF65331.1"/>
    <property type="molecule type" value="Genomic_DNA"/>
</dbReference>
<dbReference type="Pfam" id="PF04809">
    <property type="entry name" value="HupH_C"/>
    <property type="match status" value="2"/>
</dbReference>
<dbReference type="InterPro" id="IPR038527">
    <property type="entry name" value="HupH_C_sf"/>
</dbReference>
<evidence type="ECO:0000313" key="4">
    <source>
        <dbReference type="Proteomes" id="UP000307956"/>
    </source>
</evidence>
<feature type="domain" description="HupH hydrogenase expression protein C-terminal" evidence="2">
    <location>
        <begin position="177"/>
        <end position="292"/>
    </location>
</feature>
<dbReference type="AlphaFoldDB" id="A0A4S4B348"/>
<feature type="domain" description="HupH hydrogenase expression protein C-terminal" evidence="2">
    <location>
        <begin position="84"/>
        <end position="159"/>
    </location>
</feature>